<dbReference type="Pfam" id="PF00089">
    <property type="entry name" value="Trypsin"/>
    <property type="match status" value="1"/>
</dbReference>
<dbReference type="PROSITE" id="PS00134">
    <property type="entry name" value="TRYPSIN_HIS"/>
    <property type="match status" value="1"/>
</dbReference>
<dbReference type="OrthoDB" id="60866at2759"/>
<dbReference type="PRINTS" id="PR00722">
    <property type="entry name" value="CHYMOTRYPSIN"/>
</dbReference>
<name>A0A1S4EZH4_AEDAE</name>
<keyword evidence="1" id="KW-0645">Protease</keyword>
<dbReference type="FunFam" id="2.40.10.10:FF:000068">
    <property type="entry name" value="transmembrane protease serine 2"/>
    <property type="match status" value="1"/>
</dbReference>
<keyword evidence="3" id="KW-0720">Serine protease</keyword>
<evidence type="ECO:0000256" key="3">
    <source>
        <dbReference type="ARBA" id="ARBA00022825"/>
    </source>
</evidence>
<reference evidence="6 7" key="1">
    <citation type="submission" date="2017-06" db="EMBL/GenBank/DDBJ databases">
        <title>Aedes aegypti genome working group (AGWG) sequencing and assembly.</title>
        <authorList>
            <consortium name="Aedes aegypti Genome Working Group (AGWG)"/>
            <person name="Matthews B.J."/>
        </authorList>
    </citation>
    <scope>NUCLEOTIDE SEQUENCE [LARGE SCALE GENOMIC DNA]</scope>
    <source>
        <strain evidence="6 7">LVP_AGWG</strain>
    </source>
</reference>
<dbReference type="CDD" id="cd00190">
    <property type="entry name" value="Tryp_SPc"/>
    <property type="match status" value="1"/>
</dbReference>
<evidence type="ECO:0000256" key="4">
    <source>
        <dbReference type="ARBA" id="ARBA00023157"/>
    </source>
</evidence>
<keyword evidence="2" id="KW-0378">Hydrolase</keyword>
<keyword evidence="4" id="KW-1015">Disulfide bond</keyword>
<dbReference type="InterPro" id="IPR001254">
    <property type="entry name" value="Trypsin_dom"/>
</dbReference>
<dbReference type="AlphaFoldDB" id="A0A1S4EZH4"/>
<protein>
    <submittedName>
        <fullName evidence="6">Uncharacterized protein</fullName>
    </submittedName>
</protein>
<dbReference type="PANTHER" id="PTHR24276">
    <property type="entry name" value="POLYSERASE-RELATED"/>
    <property type="match status" value="1"/>
</dbReference>
<sequence>MMATLITFSMALAIIVAASVAMPPPGGKIVGGQFADRHQFPHQIALFFEGRFRCGGSIIDRKWVLTAAHCILDEMTPLPAKDMTVYAGSANLEEGGQFFTVYKAFAHEEYGDSKNDIALLLLDDEFEFDDTVNKIELFSGELKNGDEVTISGFGREGTELPASEQLKFNSMFVQQDEVCEYLMAQTGPGLICLNNDAHNGACMGDSGGPAVFEDNLVGVANFVLNECGTVYPDGYAKVSFYREWIDGVMKQ</sequence>
<organism evidence="6 7">
    <name type="scientific">Aedes aegypti</name>
    <name type="common">Yellowfever mosquito</name>
    <name type="synonym">Culex aegypti</name>
    <dbReference type="NCBI Taxonomy" id="7159"/>
    <lineage>
        <taxon>Eukaryota</taxon>
        <taxon>Metazoa</taxon>
        <taxon>Ecdysozoa</taxon>
        <taxon>Arthropoda</taxon>
        <taxon>Hexapoda</taxon>
        <taxon>Insecta</taxon>
        <taxon>Pterygota</taxon>
        <taxon>Neoptera</taxon>
        <taxon>Endopterygota</taxon>
        <taxon>Diptera</taxon>
        <taxon>Nematocera</taxon>
        <taxon>Culicoidea</taxon>
        <taxon>Culicidae</taxon>
        <taxon>Culicinae</taxon>
        <taxon>Aedini</taxon>
        <taxon>Aedes</taxon>
        <taxon>Stegomyia</taxon>
    </lineage>
</organism>
<dbReference type="GO" id="GO:0006508">
    <property type="term" value="P:proteolysis"/>
    <property type="evidence" value="ECO:0007669"/>
    <property type="project" value="UniProtKB-KW"/>
</dbReference>
<evidence type="ECO:0000313" key="6">
    <source>
        <dbReference type="EnsemblMetazoa" id="AAEL001693-PA"/>
    </source>
</evidence>
<dbReference type="InterPro" id="IPR043504">
    <property type="entry name" value="Peptidase_S1_PA_chymotrypsin"/>
</dbReference>
<dbReference type="SUPFAM" id="SSF50494">
    <property type="entry name" value="Trypsin-like serine proteases"/>
    <property type="match status" value="1"/>
</dbReference>
<dbReference type="PANTHER" id="PTHR24276:SF91">
    <property type="entry name" value="AT26814P-RELATED"/>
    <property type="match status" value="1"/>
</dbReference>
<dbReference type="InterPro" id="IPR018114">
    <property type="entry name" value="TRYPSIN_HIS"/>
</dbReference>
<dbReference type="InterPro" id="IPR050430">
    <property type="entry name" value="Peptidase_S1"/>
</dbReference>
<dbReference type="SMART" id="SM00020">
    <property type="entry name" value="Tryp_SPc"/>
    <property type="match status" value="1"/>
</dbReference>
<dbReference type="InterPro" id="IPR001314">
    <property type="entry name" value="Peptidase_S1A"/>
</dbReference>
<dbReference type="PROSITE" id="PS50240">
    <property type="entry name" value="TRYPSIN_DOM"/>
    <property type="match status" value="1"/>
</dbReference>
<evidence type="ECO:0000256" key="5">
    <source>
        <dbReference type="ARBA" id="ARBA00024195"/>
    </source>
</evidence>
<accession>A0A1S4EZH4</accession>
<evidence type="ECO:0000256" key="1">
    <source>
        <dbReference type="ARBA" id="ARBA00022670"/>
    </source>
</evidence>
<dbReference type="GO" id="GO:0004252">
    <property type="term" value="F:serine-type endopeptidase activity"/>
    <property type="evidence" value="ECO:0007669"/>
    <property type="project" value="InterPro"/>
</dbReference>
<evidence type="ECO:0000256" key="2">
    <source>
        <dbReference type="ARBA" id="ARBA00022801"/>
    </source>
</evidence>
<reference evidence="6" key="2">
    <citation type="submission" date="2020-05" db="UniProtKB">
        <authorList>
            <consortium name="EnsemblMetazoa"/>
        </authorList>
    </citation>
    <scope>IDENTIFICATION</scope>
    <source>
        <strain evidence="6">LVP_AGWG</strain>
    </source>
</reference>
<dbReference type="Proteomes" id="UP000008820">
    <property type="component" value="Chromosome 2"/>
</dbReference>
<gene>
    <name evidence="6" type="primary">5571838</name>
</gene>
<comment type="similarity">
    <text evidence="5">Belongs to the peptidase S1 family. CLIP subfamily.</text>
</comment>
<dbReference type="InParanoid" id="A0A1S4EZH4"/>
<dbReference type="VEuPathDB" id="VectorBase:AAEL001693"/>
<keyword evidence="7" id="KW-1185">Reference proteome</keyword>
<dbReference type="Gene3D" id="2.40.10.10">
    <property type="entry name" value="Trypsin-like serine proteases"/>
    <property type="match status" value="1"/>
</dbReference>
<dbReference type="InterPro" id="IPR009003">
    <property type="entry name" value="Peptidase_S1_PA"/>
</dbReference>
<proteinExistence type="inferred from homology"/>
<evidence type="ECO:0000313" key="7">
    <source>
        <dbReference type="Proteomes" id="UP000008820"/>
    </source>
</evidence>
<dbReference type="EnsemblMetazoa" id="AAEL001693-RA">
    <property type="protein sequence ID" value="AAEL001693-PA"/>
    <property type="gene ID" value="AAEL001693"/>
</dbReference>